<dbReference type="Gene3D" id="3.40.720.10">
    <property type="entry name" value="Alkaline Phosphatase, subunit A"/>
    <property type="match status" value="1"/>
</dbReference>
<dbReference type="PANTHER" id="PTHR31637">
    <property type="entry name" value="2,3-BISPHOSPHOGLYCERATE-INDEPENDENT PHOSPHOGLYCERATE MUTASE"/>
    <property type="match status" value="1"/>
</dbReference>
<evidence type="ECO:0000313" key="11">
    <source>
        <dbReference type="EMBL" id="SPQ97876.1"/>
    </source>
</evidence>
<dbReference type="GO" id="GO:0005737">
    <property type="term" value="C:cytoplasm"/>
    <property type="evidence" value="ECO:0007669"/>
    <property type="project" value="InterPro"/>
</dbReference>
<protein>
    <recommendedName>
        <fullName evidence="4">phosphoglycerate mutase (2,3-diphosphoglycerate-independent)</fullName>
        <ecNumber evidence="4">5.4.2.12</ecNumber>
    </recommendedName>
</protein>
<feature type="domain" description="Metalloenzyme" evidence="9">
    <location>
        <begin position="80"/>
        <end position="573"/>
    </location>
</feature>
<evidence type="ECO:0000259" key="9">
    <source>
        <dbReference type="Pfam" id="PF01676"/>
    </source>
</evidence>
<accession>A0A3P3YCH1</accession>
<dbReference type="InterPro" id="IPR011258">
    <property type="entry name" value="BPG-indep_PGM_N"/>
</dbReference>
<comment type="cofactor">
    <cofactor evidence="1">
        <name>Mn(2+)</name>
        <dbReference type="ChEBI" id="CHEBI:29035"/>
    </cofactor>
</comment>
<gene>
    <name evidence="11" type="ORF">PLBR_LOCUS5091</name>
</gene>
<keyword evidence="11" id="KW-0496">Mitochondrion</keyword>
<keyword evidence="7" id="KW-0464">Manganese</keyword>
<sequence>MWLLPALMNVGDDSEDSPFPASPNRPCNGYPMQGACLDAGKRRAGNWVRARRAVVSSVQRHGAVPYGGGSPSKTTMCVRPAVLICIDGWGVTSETRGNAIAAAHTPVMTALSKVDGQYAVIRAHGLDVGLPDGNMGNSEVGHLTIGAGRIEYQDLVRINRSIENGTFASAPALVDAFSRAKSGTKRMHFLGLVSDGGVHSHITHLFELLKAAKAAGVEQCFVHFIADGRDTPPSSATTYLQQVLDFTKELQYGTVATVMGRFYAMDRDKRWDRIEKAFRCILCGQGDVIAAGSPVSALEKRYEAGETDEFLKPMIFDRDGIVHTGDTLVCFNFRADRMREIVEAIGIAPPFDTKGLNVPTDLSVVQFTLYNKAFSKLPVVVPPDSMDMTLAEVVASRNLAQAHVAETEKYAHVTFFFNGGKEAVLPNEDRVMIPSPKHVATYDLAPTMSVAEVADAVCTAIASKKYAFIVCNLAPPDMVGHTGNYKQTVVACEATDTAIGRILDACNASNTTLFITADHGNAEVMLDEQGNPKTSHTTNPVPFIMTGDNRLKFRVTTGGLQDVAPTILRVMGLPVPEQMTGKSMLLE</sequence>
<dbReference type="UniPathway" id="UPA00109">
    <property type="reaction ID" value="UER00186"/>
</dbReference>
<dbReference type="FunFam" id="3.40.1450.10:FF:000002">
    <property type="entry name" value="2,3-bisphosphoglycerate-independent phosphoglycerate mutase"/>
    <property type="match status" value="1"/>
</dbReference>
<dbReference type="InterPro" id="IPR017850">
    <property type="entry name" value="Alkaline_phosphatase_core_sf"/>
</dbReference>
<dbReference type="GO" id="GO:0004619">
    <property type="term" value="F:phosphoglycerate mutase activity"/>
    <property type="evidence" value="ECO:0007669"/>
    <property type="project" value="UniProtKB-EC"/>
</dbReference>
<evidence type="ECO:0000256" key="6">
    <source>
        <dbReference type="ARBA" id="ARBA00023152"/>
    </source>
</evidence>
<dbReference type="InterPro" id="IPR005995">
    <property type="entry name" value="Pgm_bpd_ind"/>
</dbReference>
<proteinExistence type="inferred from homology"/>
<dbReference type="GO" id="GO:0030145">
    <property type="term" value="F:manganese ion binding"/>
    <property type="evidence" value="ECO:0007669"/>
    <property type="project" value="InterPro"/>
</dbReference>
<dbReference type="SUPFAM" id="SSF64158">
    <property type="entry name" value="2,3-Bisphosphoglycerate-independent phosphoglycerate mutase, substrate-binding domain"/>
    <property type="match status" value="1"/>
</dbReference>
<feature type="domain" description="BPG-independent PGAM N-terminal" evidence="10">
    <location>
        <begin position="158"/>
        <end position="371"/>
    </location>
</feature>
<dbReference type="Proteomes" id="UP000290189">
    <property type="component" value="Unassembled WGS sequence"/>
</dbReference>
<dbReference type="CDD" id="cd16010">
    <property type="entry name" value="iPGM"/>
    <property type="match status" value="1"/>
</dbReference>
<dbReference type="Gene3D" id="3.40.1450.10">
    <property type="entry name" value="BPG-independent phosphoglycerate mutase, domain B"/>
    <property type="match status" value="1"/>
</dbReference>
<dbReference type="HAMAP" id="MF_01038">
    <property type="entry name" value="GpmI"/>
    <property type="match status" value="1"/>
</dbReference>
<name>A0A3P3YCH1_PLABS</name>
<dbReference type="NCBIfam" id="TIGR01307">
    <property type="entry name" value="pgm_bpd_ind"/>
    <property type="match status" value="1"/>
</dbReference>
<comment type="pathway">
    <text evidence="2">Carbohydrate degradation; glycolysis; pyruvate from D-glyceraldehyde 3-phosphate: step 3/5.</text>
</comment>
<dbReference type="Pfam" id="PF06415">
    <property type="entry name" value="iPGM_N"/>
    <property type="match status" value="1"/>
</dbReference>
<dbReference type="GO" id="GO:0006096">
    <property type="term" value="P:glycolytic process"/>
    <property type="evidence" value="ECO:0007669"/>
    <property type="project" value="UniProtKB-UniPathway"/>
</dbReference>
<dbReference type="AlphaFoldDB" id="A0A3P3YCH1"/>
<dbReference type="SUPFAM" id="SSF53649">
    <property type="entry name" value="Alkaline phosphatase-like"/>
    <property type="match status" value="1"/>
</dbReference>
<evidence type="ECO:0000256" key="2">
    <source>
        <dbReference type="ARBA" id="ARBA00004798"/>
    </source>
</evidence>
<dbReference type="PANTHER" id="PTHR31637:SF0">
    <property type="entry name" value="2,3-BISPHOSPHOGLYCERATE-INDEPENDENT PHOSPHOGLYCERATE MUTASE"/>
    <property type="match status" value="1"/>
</dbReference>
<comment type="similarity">
    <text evidence="3">Belongs to the BPG-independent phosphoglycerate mutase family.</text>
</comment>
<evidence type="ECO:0000256" key="1">
    <source>
        <dbReference type="ARBA" id="ARBA00001936"/>
    </source>
</evidence>
<dbReference type="EC" id="5.4.2.12" evidence="4"/>
<organism evidence="11 12">
    <name type="scientific">Plasmodiophora brassicae</name>
    <name type="common">Clubroot disease agent</name>
    <dbReference type="NCBI Taxonomy" id="37360"/>
    <lineage>
        <taxon>Eukaryota</taxon>
        <taxon>Sar</taxon>
        <taxon>Rhizaria</taxon>
        <taxon>Endomyxa</taxon>
        <taxon>Phytomyxea</taxon>
        <taxon>Plasmodiophorida</taxon>
        <taxon>Plasmodiophoridae</taxon>
        <taxon>Plasmodiophora</taxon>
    </lineage>
</organism>
<evidence type="ECO:0000259" key="10">
    <source>
        <dbReference type="Pfam" id="PF06415"/>
    </source>
</evidence>
<reference evidence="11 12" key="1">
    <citation type="submission" date="2018-03" db="EMBL/GenBank/DDBJ databases">
        <authorList>
            <person name="Fogelqvist J."/>
        </authorList>
    </citation>
    <scope>NUCLEOTIDE SEQUENCE [LARGE SCALE GENOMIC DNA]</scope>
</reference>
<keyword evidence="6" id="KW-0324">Glycolysis</keyword>
<evidence type="ECO:0000256" key="3">
    <source>
        <dbReference type="ARBA" id="ARBA00008819"/>
    </source>
</evidence>
<evidence type="ECO:0000256" key="8">
    <source>
        <dbReference type="ARBA" id="ARBA00023235"/>
    </source>
</evidence>
<dbReference type="InterPro" id="IPR006124">
    <property type="entry name" value="Metalloenzyme"/>
</dbReference>
<evidence type="ECO:0000313" key="12">
    <source>
        <dbReference type="Proteomes" id="UP000290189"/>
    </source>
</evidence>
<keyword evidence="5" id="KW-0479">Metal-binding</keyword>
<keyword evidence="8" id="KW-0413">Isomerase</keyword>
<evidence type="ECO:0000256" key="4">
    <source>
        <dbReference type="ARBA" id="ARBA00012026"/>
    </source>
</evidence>
<evidence type="ECO:0000256" key="7">
    <source>
        <dbReference type="ARBA" id="ARBA00023211"/>
    </source>
</evidence>
<evidence type="ECO:0000256" key="5">
    <source>
        <dbReference type="ARBA" id="ARBA00022723"/>
    </source>
</evidence>
<dbReference type="InterPro" id="IPR036646">
    <property type="entry name" value="PGAM_B_sf"/>
</dbReference>
<geneLocation type="mitochondrion" evidence="11"/>
<dbReference type="Pfam" id="PF01676">
    <property type="entry name" value="Metalloenzyme"/>
    <property type="match status" value="1"/>
</dbReference>
<dbReference type="EMBL" id="OVEO01000008">
    <property type="protein sequence ID" value="SPQ97876.1"/>
    <property type="molecule type" value="Genomic_DNA"/>
</dbReference>
<dbReference type="GO" id="GO:0006007">
    <property type="term" value="P:glucose catabolic process"/>
    <property type="evidence" value="ECO:0007669"/>
    <property type="project" value="InterPro"/>
</dbReference>